<dbReference type="InterPro" id="IPR005119">
    <property type="entry name" value="LysR_subst-bd"/>
</dbReference>
<proteinExistence type="inferred from homology"/>
<evidence type="ECO:0000313" key="9">
    <source>
        <dbReference type="Proteomes" id="UP000219439"/>
    </source>
</evidence>
<keyword evidence="2" id="KW-0536">Nodulation</keyword>
<dbReference type="Gene3D" id="3.40.190.10">
    <property type="entry name" value="Periplasmic binding protein-like II"/>
    <property type="match status" value="2"/>
</dbReference>
<evidence type="ECO:0000256" key="5">
    <source>
        <dbReference type="ARBA" id="ARBA00023125"/>
    </source>
</evidence>
<protein>
    <submittedName>
        <fullName evidence="8">Transcriptional regulator, LysR family</fullName>
    </submittedName>
</protein>
<evidence type="ECO:0000259" key="7">
    <source>
        <dbReference type="PROSITE" id="PS50931"/>
    </source>
</evidence>
<dbReference type="RefSeq" id="WP_097155533.1">
    <property type="nucleotide sequence ID" value="NZ_OBEL01000007.1"/>
</dbReference>
<comment type="similarity">
    <text evidence="1">Belongs to the LysR transcriptional regulatory family.</text>
</comment>
<dbReference type="PRINTS" id="PR00039">
    <property type="entry name" value="HTHLYSR"/>
</dbReference>
<dbReference type="EMBL" id="OBEL01000007">
    <property type="protein sequence ID" value="SNZ21149.1"/>
    <property type="molecule type" value="Genomic_DNA"/>
</dbReference>
<evidence type="ECO:0000313" key="8">
    <source>
        <dbReference type="EMBL" id="SNZ21149.1"/>
    </source>
</evidence>
<keyword evidence="9" id="KW-1185">Reference proteome</keyword>
<dbReference type="GO" id="GO:0003677">
    <property type="term" value="F:DNA binding"/>
    <property type="evidence" value="ECO:0007669"/>
    <property type="project" value="UniProtKB-KW"/>
</dbReference>
<dbReference type="Gene3D" id="1.10.10.10">
    <property type="entry name" value="Winged helix-like DNA-binding domain superfamily/Winged helix DNA-binding domain"/>
    <property type="match status" value="1"/>
</dbReference>
<dbReference type="InterPro" id="IPR000847">
    <property type="entry name" value="LysR_HTH_N"/>
</dbReference>
<accession>A0A285PHE4</accession>
<dbReference type="InterPro" id="IPR050389">
    <property type="entry name" value="LysR-type_TF"/>
</dbReference>
<dbReference type="Proteomes" id="UP000219439">
    <property type="component" value="Unassembled WGS sequence"/>
</dbReference>
<dbReference type="SUPFAM" id="SSF46785">
    <property type="entry name" value="Winged helix' DNA-binding domain"/>
    <property type="match status" value="1"/>
</dbReference>
<dbReference type="AlphaFoldDB" id="A0A285PHE4"/>
<keyword evidence="5" id="KW-0238">DNA-binding</keyword>
<dbReference type="InterPro" id="IPR036390">
    <property type="entry name" value="WH_DNA-bd_sf"/>
</dbReference>
<dbReference type="InterPro" id="IPR036388">
    <property type="entry name" value="WH-like_DNA-bd_sf"/>
</dbReference>
<dbReference type="OrthoDB" id="8455878at2"/>
<dbReference type="PROSITE" id="PS50931">
    <property type="entry name" value="HTH_LYSR"/>
    <property type="match status" value="1"/>
</dbReference>
<dbReference type="GO" id="GO:0003700">
    <property type="term" value="F:DNA-binding transcription factor activity"/>
    <property type="evidence" value="ECO:0007669"/>
    <property type="project" value="InterPro"/>
</dbReference>
<sequence>MNMRDFDLNLLLVFEAIYSCGNISRAADNLDLSQPAVSNALSRLRKQMDDQLFVRSGNGVVPTLRAEAIIGPVRSALSTLRQSIGSPSAFDPKVSKRHFNLLIAEPLEQHIMSRLLDQIGSDSQISFELSPPQLMPLEEALMTGKTELAVFLMHGKQPELESKPLCPVDVVLVARQDHPRIGAPLTVPELKQEGFVSISLAPGKLANSEKVTFWQRLNPREVCQVYKISSITQLVASTDLLGIVPRLYAEQVAPSLRLQVLDLPMELSNQQFHLIWHKRASEDDGLRWLSEQITSCFAEH</sequence>
<name>A0A285PHE4_9HYPH</name>
<feature type="domain" description="HTH lysR-type" evidence="7">
    <location>
        <begin position="6"/>
        <end position="63"/>
    </location>
</feature>
<dbReference type="PANTHER" id="PTHR30118">
    <property type="entry name" value="HTH-TYPE TRANSCRIPTIONAL REGULATOR LEUO-RELATED"/>
    <property type="match status" value="1"/>
</dbReference>
<keyword evidence="6" id="KW-0804">Transcription</keyword>
<keyword evidence="4" id="KW-0805">Transcription regulation</keyword>
<evidence type="ECO:0000256" key="4">
    <source>
        <dbReference type="ARBA" id="ARBA00023015"/>
    </source>
</evidence>
<evidence type="ECO:0000256" key="1">
    <source>
        <dbReference type="ARBA" id="ARBA00009437"/>
    </source>
</evidence>
<dbReference type="Pfam" id="PF03466">
    <property type="entry name" value="LysR_substrate"/>
    <property type="match status" value="1"/>
</dbReference>
<dbReference type="PANTHER" id="PTHR30118:SF6">
    <property type="entry name" value="HTH-TYPE TRANSCRIPTIONAL REGULATOR LEUO"/>
    <property type="match status" value="1"/>
</dbReference>
<gene>
    <name evidence="8" type="ORF">SAMN06265368_4266</name>
</gene>
<dbReference type="SUPFAM" id="SSF53850">
    <property type="entry name" value="Periplasmic binding protein-like II"/>
    <property type="match status" value="1"/>
</dbReference>
<reference evidence="8 9" key="1">
    <citation type="submission" date="2017-09" db="EMBL/GenBank/DDBJ databases">
        <authorList>
            <person name="Ehlers B."/>
            <person name="Leendertz F.H."/>
        </authorList>
    </citation>
    <scope>NUCLEOTIDE SEQUENCE [LARGE SCALE GENOMIC DNA]</scope>
    <source>
        <strain evidence="8 9">DSM 18289</strain>
    </source>
</reference>
<organism evidence="8 9">
    <name type="scientific">Cohaesibacter gelatinilyticus</name>
    <dbReference type="NCBI Taxonomy" id="372072"/>
    <lineage>
        <taxon>Bacteria</taxon>
        <taxon>Pseudomonadati</taxon>
        <taxon>Pseudomonadota</taxon>
        <taxon>Alphaproteobacteria</taxon>
        <taxon>Hyphomicrobiales</taxon>
        <taxon>Cohaesibacteraceae</taxon>
    </lineage>
</organism>
<keyword evidence="3" id="KW-0678">Repressor</keyword>
<evidence type="ECO:0000256" key="6">
    <source>
        <dbReference type="ARBA" id="ARBA00023163"/>
    </source>
</evidence>
<evidence type="ECO:0000256" key="3">
    <source>
        <dbReference type="ARBA" id="ARBA00022491"/>
    </source>
</evidence>
<evidence type="ECO:0000256" key="2">
    <source>
        <dbReference type="ARBA" id="ARBA00022458"/>
    </source>
</evidence>
<dbReference type="Pfam" id="PF00126">
    <property type="entry name" value="HTH_1"/>
    <property type="match status" value="1"/>
</dbReference>